<dbReference type="EMBL" id="JAVRIB010000004">
    <property type="protein sequence ID" value="MDT0634397.1"/>
    <property type="molecule type" value="Genomic_DNA"/>
</dbReference>
<evidence type="ECO:0000313" key="5">
    <source>
        <dbReference type="Proteomes" id="UP001251857"/>
    </source>
</evidence>
<dbReference type="CDD" id="cd16282">
    <property type="entry name" value="metallo-hydrolase-like_MBL-fold"/>
    <property type="match status" value="1"/>
</dbReference>
<dbReference type="InterPro" id="IPR030829">
    <property type="entry name" value="SoxH-rel_PQQ_2"/>
</dbReference>
<sequence>MAIARWLAYRLLPAMLMAGSGVAGAALPVSEIAPGVFVHQGHAEQANEANGNDIANAGFVVGDDCVAVIDTLGSPALGRQLAASVASRTALPICAVINTHVHPDHLLGNRALTGDDRPLLGHEQLPRALAARADGYLAAANSTYAADADASWIVAPTTTVADTRRIDLGGRTLVLEAWPTAHSNTDLTVFDTASGTLWTGDLVFLDRMPALDGSINGWLNVLDELSGRSGVKRIVPGHGPACAPWPAGSAPLRRYLGHLRTEVRDAIHQGRTIEQAIANIGYDRAQDWPLFDRVHRRNVTAAFAELEWE</sequence>
<dbReference type="Pfam" id="PF00753">
    <property type="entry name" value="Lactamase_B"/>
    <property type="match status" value="1"/>
</dbReference>
<keyword evidence="2" id="KW-0732">Signal</keyword>
<dbReference type="InterPro" id="IPR001279">
    <property type="entry name" value="Metallo-B-lactamas"/>
</dbReference>
<evidence type="ECO:0000313" key="4">
    <source>
        <dbReference type="EMBL" id="MDT0634397.1"/>
    </source>
</evidence>
<name>A0ABU3BYL7_9GAMM</name>
<feature type="chain" id="PRO_5046511008" evidence="2">
    <location>
        <begin position="26"/>
        <end position="309"/>
    </location>
</feature>
<dbReference type="RefSeq" id="WP_311652159.1">
    <property type="nucleotide sequence ID" value="NZ_JAVRIB010000004.1"/>
</dbReference>
<feature type="signal peptide" evidence="2">
    <location>
        <begin position="1"/>
        <end position="25"/>
    </location>
</feature>
<organism evidence="4 5">
    <name type="scientific">Spectribacter hydrogenoxidans</name>
    <dbReference type="NCBI Taxonomy" id="3075608"/>
    <lineage>
        <taxon>Bacteria</taxon>
        <taxon>Pseudomonadati</taxon>
        <taxon>Pseudomonadota</taxon>
        <taxon>Gammaproteobacteria</taxon>
        <taxon>Salinisphaerales</taxon>
        <taxon>Salinisphaeraceae</taxon>
        <taxon>Spectribacter</taxon>
    </lineage>
</organism>
<dbReference type="NCBIfam" id="TIGR04559">
    <property type="entry name" value="SoxH_rel_PQQ_2"/>
    <property type="match status" value="1"/>
</dbReference>
<protein>
    <submittedName>
        <fullName evidence="4">Quinoprotein relay system zinc metallohydrolase 2</fullName>
    </submittedName>
</protein>
<evidence type="ECO:0000259" key="3">
    <source>
        <dbReference type="SMART" id="SM00849"/>
    </source>
</evidence>
<dbReference type="Proteomes" id="UP001251857">
    <property type="component" value="Unassembled WGS sequence"/>
</dbReference>
<comment type="similarity">
    <text evidence="1">Belongs to the metallo-beta-lactamase superfamily. Class-B beta-lactamase family.</text>
</comment>
<accession>A0ABU3BYL7</accession>
<gene>
    <name evidence="4" type="ORF">RM532_05445</name>
</gene>
<dbReference type="PANTHER" id="PTHR42951:SF4">
    <property type="entry name" value="ACYL-COENZYME A THIOESTERASE MBLAC2"/>
    <property type="match status" value="1"/>
</dbReference>
<evidence type="ECO:0000256" key="2">
    <source>
        <dbReference type="SAM" id="SignalP"/>
    </source>
</evidence>
<dbReference type="SUPFAM" id="SSF56281">
    <property type="entry name" value="Metallo-hydrolase/oxidoreductase"/>
    <property type="match status" value="1"/>
</dbReference>
<reference evidence="4 5" key="1">
    <citation type="submission" date="2023-09" db="EMBL/GenBank/DDBJ databases">
        <authorList>
            <person name="Rey-Velasco X."/>
        </authorList>
    </citation>
    <scope>NUCLEOTIDE SEQUENCE [LARGE SCALE GENOMIC DNA]</scope>
    <source>
        <strain evidence="4 5">W335</strain>
    </source>
</reference>
<feature type="domain" description="Metallo-beta-lactamase" evidence="3">
    <location>
        <begin position="54"/>
        <end position="238"/>
    </location>
</feature>
<dbReference type="SMART" id="SM00849">
    <property type="entry name" value="Lactamase_B"/>
    <property type="match status" value="1"/>
</dbReference>
<dbReference type="PANTHER" id="PTHR42951">
    <property type="entry name" value="METALLO-BETA-LACTAMASE DOMAIN-CONTAINING"/>
    <property type="match status" value="1"/>
</dbReference>
<dbReference type="InterPro" id="IPR050855">
    <property type="entry name" value="NDM-1-like"/>
</dbReference>
<comment type="caution">
    <text evidence="4">The sequence shown here is derived from an EMBL/GenBank/DDBJ whole genome shotgun (WGS) entry which is preliminary data.</text>
</comment>
<dbReference type="InterPro" id="IPR036866">
    <property type="entry name" value="RibonucZ/Hydroxyglut_hydro"/>
</dbReference>
<proteinExistence type="inferred from homology"/>
<dbReference type="Gene3D" id="3.60.15.10">
    <property type="entry name" value="Ribonuclease Z/Hydroxyacylglutathione hydrolase-like"/>
    <property type="match status" value="1"/>
</dbReference>
<keyword evidence="5" id="KW-1185">Reference proteome</keyword>
<evidence type="ECO:0000256" key="1">
    <source>
        <dbReference type="ARBA" id="ARBA00005250"/>
    </source>
</evidence>